<keyword evidence="1" id="KW-0472">Membrane</keyword>
<sequence length="54" mass="6005">MIIEMLAYGGEIFPIHLDLMFVPSVVIAWETINLLVSIYAIPVGTIGMNIIWSV</sequence>
<name>A0A6M1T0K4_9BACT</name>
<feature type="transmembrane region" description="Helical" evidence="1">
    <location>
        <begin position="35"/>
        <end position="52"/>
    </location>
</feature>
<dbReference type="Proteomes" id="UP000473278">
    <property type="component" value="Unassembled WGS sequence"/>
</dbReference>
<proteinExistence type="predicted"/>
<protein>
    <submittedName>
        <fullName evidence="2">Uncharacterized protein</fullName>
    </submittedName>
</protein>
<dbReference type="RefSeq" id="WP_165139093.1">
    <property type="nucleotide sequence ID" value="NZ_JAALLT010000001.1"/>
</dbReference>
<gene>
    <name evidence="2" type="ORF">G3570_03210</name>
</gene>
<evidence type="ECO:0000313" key="2">
    <source>
        <dbReference type="EMBL" id="NGP75625.1"/>
    </source>
</evidence>
<feature type="transmembrane region" description="Helical" evidence="1">
    <location>
        <begin position="12"/>
        <end position="29"/>
    </location>
</feature>
<keyword evidence="1" id="KW-1133">Transmembrane helix</keyword>
<evidence type="ECO:0000256" key="1">
    <source>
        <dbReference type="SAM" id="Phobius"/>
    </source>
</evidence>
<keyword evidence="3" id="KW-1185">Reference proteome</keyword>
<evidence type="ECO:0000313" key="3">
    <source>
        <dbReference type="Proteomes" id="UP000473278"/>
    </source>
</evidence>
<organism evidence="2 3">
    <name type="scientific">Halalkalibaculum roseum</name>
    <dbReference type="NCBI Taxonomy" id="2709311"/>
    <lineage>
        <taxon>Bacteria</taxon>
        <taxon>Pseudomonadati</taxon>
        <taxon>Balneolota</taxon>
        <taxon>Balneolia</taxon>
        <taxon>Balneolales</taxon>
        <taxon>Balneolaceae</taxon>
        <taxon>Halalkalibaculum</taxon>
    </lineage>
</organism>
<reference evidence="2 3" key="1">
    <citation type="submission" date="2020-02" db="EMBL/GenBank/DDBJ databases">
        <title>Balneolaceae bacterium YR4-1, complete genome.</title>
        <authorList>
            <person name="Li Y."/>
            <person name="Wu S."/>
        </authorList>
    </citation>
    <scope>NUCLEOTIDE SEQUENCE [LARGE SCALE GENOMIC DNA]</scope>
    <source>
        <strain evidence="2 3">YR4-1</strain>
    </source>
</reference>
<dbReference type="AlphaFoldDB" id="A0A6M1T0K4"/>
<dbReference type="EMBL" id="JAALLT010000001">
    <property type="protein sequence ID" value="NGP75625.1"/>
    <property type="molecule type" value="Genomic_DNA"/>
</dbReference>
<accession>A0A6M1T0K4</accession>
<comment type="caution">
    <text evidence="2">The sequence shown here is derived from an EMBL/GenBank/DDBJ whole genome shotgun (WGS) entry which is preliminary data.</text>
</comment>
<keyword evidence="1" id="KW-0812">Transmembrane</keyword>